<evidence type="ECO:0000256" key="1">
    <source>
        <dbReference type="SAM" id="Phobius"/>
    </source>
</evidence>
<dbReference type="RefSeq" id="WP_120469829.1">
    <property type="nucleotide sequence ID" value="NZ_RAYQ01000011.1"/>
</dbReference>
<accession>A0A3A9AIB0</accession>
<dbReference type="InterPro" id="IPR032531">
    <property type="entry name" value="DUF4956"/>
</dbReference>
<evidence type="ECO:0000313" key="2">
    <source>
        <dbReference type="EMBL" id="RKI91099.1"/>
    </source>
</evidence>
<comment type="caution">
    <text evidence="2">The sequence shown here is derived from an EMBL/GenBank/DDBJ whole genome shotgun (WGS) entry which is preliminary data.</text>
</comment>
<sequence length="224" mass="24290">MNFSDVIKKNVLEGFSYADLSTSKIITTLVITFLIAMYIFLVYKLVSKSAFYFKSFNVSMAIISVVTAGIILAMQSSIVISLGMVGALSIVRFRTAIKDPMDLLFLFWSIGTGIICGAGLYKIAVILAVLVTVGILILDLLPVKIGSCLLIVNADTKKIEDDIEGVVKKLSGAYKLKSKNITADGMDLILEIKAKNEKELADRLSEMQGITAVSILAHDGEVKN</sequence>
<dbReference type="Pfam" id="PF16316">
    <property type="entry name" value="DUF4956"/>
    <property type="match status" value="1"/>
</dbReference>
<reference evidence="2 3" key="1">
    <citation type="submission" date="2018-09" db="EMBL/GenBank/DDBJ databases">
        <title>Murine metabolic-syndrome-specific gut microbial biobank.</title>
        <authorList>
            <person name="Liu C."/>
        </authorList>
    </citation>
    <scope>NUCLEOTIDE SEQUENCE [LARGE SCALE GENOMIC DNA]</scope>
    <source>
        <strain evidence="2 3">0.1xD8-82</strain>
    </source>
</reference>
<gene>
    <name evidence="2" type="ORF">D7V94_11375</name>
</gene>
<dbReference type="AlphaFoldDB" id="A0A3A9AIB0"/>
<protein>
    <submittedName>
        <fullName evidence="2">DUF4956 domain-containing protein</fullName>
    </submittedName>
</protein>
<feature type="transmembrane region" description="Helical" evidence="1">
    <location>
        <begin position="58"/>
        <end position="91"/>
    </location>
</feature>
<dbReference type="Proteomes" id="UP000280696">
    <property type="component" value="Unassembled WGS sequence"/>
</dbReference>
<keyword evidence="1" id="KW-0472">Membrane</keyword>
<keyword evidence="1" id="KW-0812">Transmembrane</keyword>
<keyword evidence="1" id="KW-1133">Transmembrane helix</keyword>
<evidence type="ECO:0000313" key="3">
    <source>
        <dbReference type="Proteomes" id="UP000280696"/>
    </source>
</evidence>
<name>A0A3A9AIB0_9FIRM</name>
<keyword evidence="3" id="KW-1185">Reference proteome</keyword>
<organism evidence="2 3">
    <name type="scientific">Parablautia intestinalis</name>
    <dbReference type="NCBI Taxonomy" id="2320100"/>
    <lineage>
        <taxon>Bacteria</taxon>
        <taxon>Bacillati</taxon>
        <taxon>Bacillota</taxon>
        <taxon>Clostridia</taxon>
        <taxon>Lachnospirales</taxon>
        <taxon>Lachnospiraceae</taxon>
        <taxon>Parablautia</taxon>
    </lineage>
</organism>
<feature type="transmembrane region" description="Helical" evidence="1">
    <location>
        <begin position="25"/>
        <end position="46"/>
    </location>
</feature>
<dbReference type="OrthoDB" id="9803265at2"/>
<feature type="transmembrane region" description="Helical" evidence="1">
    <location>
        <begin position="127"/>
        <end position="152"/>
    </location>
</feature>
<proteinExistence type="predicted"/>
<dbReference type="EMBL" id="RAYQ01000011">
    <property type="protein sequence ID" value="RKI91099.1"/>
    <property type="molecule type" value="Genomic_DNA"/>
</dbReference>
<feature type="transmembrane region" description="Helical" evidence="1">
    <location>
        <begin position="103"/>
        <end position="121"/>
    </location>
</feature>